<proteinExistence type="predicted"/>
<dbReference type="SUPFAM" id="SSF46955">
    <property type="entry name" value="Putative DNA-binding domain"/>
    <property type="match status" value="1"/>
</dbReference>
<evidence type="ECO:0000313" key="7">
    <source>
        <dbReference type="EMBL" id="GAA0569755.1"/>
    </source>
</evidence>
<evidence type="ECO:0000256" key="2">
    <source>
        <dbReference type="ARBA" id="ARBA00022490"/>
    </source>
</evidence>
<protein>
    <submittedName>
        <fullName evidence="7">Cu(I)-responsive transcriptional regulator</fullName>
    </submittedName>
</protein>
<dbReference type="NCBIfam" id="TIGR02044">
    <property type="entry name" value="CueR"/>
    <property type="match status" value="1"/>
</dbReference>
<evidence type="ECO:0000256" key="5">
    <source>
        <dbReference type="ARBA" id="ARBA00023163"/>
    </source>
</evidence>
<evidence type="ECO:0000256" key="4">
    <source>
        <dbReference type="ARBA" id="ARBA00023125"/>
    </source>
</evidence>
<evidence type="ECO:0000259" key="6">
    <source>
        <dbReference type="PROSITE" id="PS50937"/>
    </source>
</evidence>
<keyword evidence="5" id="KW-0804">Transcription</keyword>
<dbReference type="CDD" id="cd01108">
    <property type="entry name" value="HTH_CueR"/>
    <property type="match status" value="1"/>
</dbReference>
<comment type="subcellular location">
    <subcellularLocation>
        <location evidence="1">Cytoplasm</location>
    </subcellularLocation>
</comment>
<dbReference type="PANTHER" id="PTHR30204">
    <property type="entry name" value="REDOX-CYCLING DRUG-SENSING TRANSCRIPTIONAL ACTIVATOR SOXR"/>
    <property type="match status" value="1"/>
</dbReference>
<keyword evidence="4" id="KW-0238">DNA-binding</keyword>
<evidence type="ECO:0000256" key="1">
    <source>
        <dbReference type="ARBA" id="ARBA00004496"/>
    </source>
</evidence>
<evidence type="ECO:0000313" key="8">
    <source>
        <dbReference type="Proteomes" id="UP001501588"/>
    </source>
</evidence>
<dbReference type="Proteomes" id="UP001501588">
    <property type="component" value="Unassembled WGS sequence"/>
</dbReference>
<gene>
    <name evidence="7" type="primary">cueR_1</name>
    <name evidence="7" type="ORF">GCM10009416_05310</name>
</gene>
<dbReference type="SMART" id="SM00422">
    <property type="entry name" value="HTH_MERR"/>
    <property type="match status" value="1"/>
</dbReference>
<dbReference type="PROSITE" id="PS50937">
    <property type="entry name" value="HTH_MERR_2"/>
    <property type="match status" value="1"/>
</dbReference>
<sequence>MNIGEAARRSGVSAKMIRWYEARGLLPPAERSEAGYRHYTEADVHALRFVRRARDLGFTVDGIADLLALWRDRSRRSAEVKALATGHIAELRRRIAELEGMVDTLSHLAESCHGDARPECPILADLAGAAPARARAEPARFGKAVAGKPAARRRAAAAAP</sequence>
<keyword evidence="3" id="KW-0805">Transcription regulation</keyword>
<dbReference type="PRINTS" id="PR00040">
    <property type="entry name" value="HTHMERR"/>
</dbReference>
<feature type="domain" description="HTH merR-type" evidence="6">
    <location>
        <begin position="1"/>
        <end position="69"/>
    </location>
</feature>
<keyword evidence="2" id="KW-0963">Cytoplasm</keyword>
<dbReference type="InterPro" id="IPR000551">
    <property type="entry name" value="MerR-type_HTH_dom"/>
</dbReference>
<comment type="caution">
    <text evidence="7">The sequence shown here is derived from an EMBL/GenBank/DDBJ whole genome shotgun (WGS) entry which is preliminary data.</text>
</comment>
<dbReference type="Gene3D" id="1.10.1660.10">
    <property type="match status" value="1"/>
</dbReference>
<accession>A0ABN1EMK5</accession>
<name>A0ABN1EMK5_9PROT</name>
<organism evidence="7 8">
    <name type="scientific">Craurococcus roseus</name>
    <dbReference type="NCBI Taxonomy" id="77585"/>
    <lineage>
        <taxon>Bacteria</taxon>
        <taxon>Pseudomonadati</taxon>
        <taxon>Pseudomonadota</taxon>
        <taxon>Alphaproteobacteria</taxon>
        <taxon>Acetobacterales</taxon>
        <taxon>Acetobacteraceae</taxon>
        <taxon>Craurococcus</taxon>
    </lineage>
</organism>
<dbReference type="InterPro" id="IPR047057">
    <property type="entry name" value="MerR_fam"/>
</dbReference>
<evidence type="ECO:0000256" key="3">
    <source>
        <dbReference type="ARBA" id="ARBA00023015"/>
    </source>
</evidence>
<dbReference type="PROSITE" id="PS00552">
    <property type="entry name" value="HTH_MERR_1"/>
    <property type="match status" value="1"/>
</dbReference>
<dbReference type="PANTHER" id="PTHR30204:SF94">
    <property type="entry name" value="HEAVY METAL-DEPENDENT TRANSCRIPTIONAL REGULATOR HI_0293-RELATED"/>
    <property type="match status" value="1"/>
</dbReference>
<reference evidence="7 8" key="1">
    <citation type="journal article" date="2019" name="Int. J. Syst. Evol. Microbiol.">
        <title>The Global Catalogue of Microorganisms (GCM) 10K type strain sequencing project: providing services to taxonomists for standard genome sequencing and annotation.</title>
        <authorList>
            <consortium name="The Broad Institute Genomics Platform"/>
            <consortium name="The Broad Institute Genome Sequencing Center for Infectious Disease"/>
            <person name="Wu L."/>
            <person name="Ma J."/>
        </authorList>
    </citation>
    <scope>NUCLEOTIDE SEQUENCE [LARGE SCALE GENOMIC DNA]</scope>
    <source>
        <strain evidence="7 8">JCM 9933</strain>
    </source>
</reference>
<dbReference type="InterPro" id="IPR011789">
    <property type="entry name" value="CueR"/>
</dbReference>
<dbReference type="EMBL" id="BAAAFZ010000007">
    <property type="protein sequence ID" value="GAA0569755.1"/>
    <property type="molecule type" value="Genomic_DNA"/>
</dbReference>
<keyword evidence="8" id="KW-1185">Reference proteome</keyword>
<dbReference type="Pfam" id="PF13411">
    <property type="entry name" value="MerR_1"/>
    <property type="match status" value="1"/>
</dbReference>
<dbReference type="RefSeq" id="WP_343893592.1">
    <property type="nucleotide sequence ID" value="NZ_BAAAFZ010000007.1"/>
</dbReference>
<dbReference type="InterPro" id="IPR009061">
    <property type="entry name" value="DNA-bd_dom_put_sf"/>
</dbReference>